<comment type="similarity">
    <text evidence="2">Belongs to the aromatic acid exporter (TC 2.A.85) family.</text>
</comment>
<keyword evidence="3" id="KW-0813">Transport</keyword>
<keyword evidence="12" id="KW-1185">Reference proteome</keyword>
<evidence type="ECO:0000256" key="8">
    <source>
        <dbReference type="ARBA" id="ARBA00023303"/>
    </source>
</evidence>
<sequence length="524" mass="58727">MGCDVVGKVWKLGKEDPRRVIHSIKFGLAMAVVSLLYLMDPLFIGVGDNAIWAVLTVVVVLEFTAGATLSKGLNRALGTLVAGSLATFVSYLSEHAREPGEAIIIGFSVFILGAAASFTRFFPTIRRRYDYGVVIFLLTFNLITVSGYRVENIFRMAYERLSTIAIGCGVCLVISLFVYPIWAGEDLHNFTADKFEGLAQSLEGCIHEYFDERTYEIDEDEIDTTSEDAIYEGYKSVLDSKATDESLATFAGWEPRHGQFRYRHPWKQYVKIGGSLRHLAYSIVALHGCLRSEIQSPRSVRSVLKKPCMKVSDEAAKLLRELSCSIKHMRSCDSQTMMEDLLVALKDLQVGLHVLPKLFMDSDRWHIGKIEENGEIDGQEEPMNTNGLITKAEMRCSSARLEESKPAVLFRRVVSLQEQYDGQVATQTQTKAHISTSFNDAKARGQSTEYAGELPLATFAWLVVEIVVRIQHVVEVVDELSRLARFKPCIPYQRRPSKPSMKVSPSETPRTRILDSHASAQYVE</sequence>
<reference evidence="11 12" key="1">
    <citation type="journal article" date="2021" name="Nat. Plants">
        <title>The Taxus genome provides insights into paclitaxel biosynthesis.</title>
        <authorList>
            <person name="Xiong X."/>
            <person name="Gou J."/>
            <person name="Liao Q."/>
            <person name="Li Y."/>
            <person name="Zhou Q."/>
            <person name="Bi G."/>
            <person name="Li C."/>
            <person name="Du R."/>
            <person name="Wang X."/>
            <person name="Sun T."/>
            <person name="Guo L."/>
            <person name="Liang H."/>
            <person name="Lu P."/>
            <person name="Wu Y."/>
            <person name="Zhang Z."/>
            <person name="Ro D.K."/>
            <person name="Shang Y."/>
            <person name="Huang S."/>
            <person name="Yan J."/>
        </authorList>
    </citation>
    <scope>NUCLEOTIDE SEQUENCE [LARGE SCALE GENOMIC DNA]</scope>
    <source>
        <strain evidence="11">Ta-2019</strain>
    </source>
</reference>
<evidence type="ECO:0000256" key="10">
    <source>
        <dbReference type="SAM" id="Phobius"/>
    </source>
</evidence>
<keyword evidence="4 10" id="KW-0812">Transmembrane</keyword>
<feature type="region of interest" description="Disordered" evidence="9">
    <location>
        <begin position="494"/>
        <end position="524"/>
    </location>
</feature>
<organism evidence="11 12">
    <name type="scientific">Taxus chinensis</name>
    <name type="common">Chinese yew</name>
    <name type="synonym">Taxus wallichiana var. chinensis</name>
    <dbReference type="NCBI Taxonomy" id="29808"/>
    <lineage>
        <taxon>Eukaryota</taxon>
        <taxon>Viridiplantae</taxon>
        <taxon>Streptophyta</taxon>
        <taxon>Embryophyta</taxon>
        <taxon>Tracheophyta</taxon>
        <taxon>Spermatophyta</taxon>
        <taxon>Pinopsida</taxon>
        <taxon>Pinidae</taxon>
        <taxon>Conifers II</taxon>
        <taxon>Cupressales</taxon>
        <taxon>Taxaceae</taxon>
        <taxon>Taxus</taxon>
    </lineage>
</organism>
<dbReference type="OMA" id="MEMEDPI"/>
<comment type="caution">
    <text evidence="11">The sequence shown here is derived from an EMBL/GenBank/DDBJ whole genome shotgun (WGS) entry which is preliminary data.</text>
</comment>
<feature type="transmembrane region" description="Helical" evidence="10">
    <location>
        <begin position="50"/>
        <end position="69"/>
    </location>
</feature>
<feature type="transmembrane region" description="Helical" evidence="10">
    <location>
        <begin position="131"/>
        <end position="150"/>
    </location>
</feature>
<dbReference type="AlphaFoldDB" id="A0AA38CKZ8"/>
<evidence type="ECO:0000256" key="1">
    <source>
        <dbReference type="ARBA" id="ARBA00004141"/>
    </source>
</evidence>
<evidence type="ECO:0000256" key="9">
    <source>
        <dbReference type="SAM" id="MobiDB-lite"/>
    </source>
</evidence>
<evidence type="ECO:0000256" key="2">
    <source>
        <dbReference type="ARBA" id="ARBA00007079"/>
    </source>
</evidence>
<dbReference type="EMBL" id="JAHRHJ020000009">
    <property type="protein sequence ID" value="KAH9302670.1"/>
    <property type="molecule type" value="Genomic_DNA"/>
</dbReference>
<dbReference type="InterPro" id="IPR020966">
    <property type="entry name" value="ALMT"/>
</dbReference>
<evidence type="ECO:0000256" key="3">
    <source>
        <dbReference type="ARBA" id="ARBA00022448"/>
    </source>
</evidence>
<feature type="transmembrane region" description="Helical" evidence="10">
    <location>
        <begin position="75"/>
        <end position="92"/>
    </location>
</feature>
<evidence type="ECO:0000256" key="5">
    <source>
        <dbReference type="ARBA" id="ARBA00022989"/>
    </source>
</evidence>
<keyword evidence="6" id="KW-0406">Ion transport</keyword>
<evidence type="ECO:0000256" key="6">
    <source>
        <dbReference type="ARBA" id="ARBA00023065"/>
    </source>
</evidence>
<evidence type="ECO:0000256" key="4">
    <source>
        <dbReference type="ARBA" id="ARBA00022692"/>
    </source>
</evidence>
<dbReference type="PANTHER" id="PTHR31086">
    <property type="entry name" value="ALUMINUM-ACTIVATED MALATE TRANSPORTER 10"/>
    <property type="match status" value="1"/>
</dbReference>
<dbReference type="Proteomes" id="UP000824469">
    <property type="component" value="Unassembled WGS sequence"/>
</dbReference>
<dbReference type="GO" id="GO:0015743">
    <property type="term" value="P:malate transport"/>
    <property type="evidence" value="ECO:0007669"/>
    <property type="project" value="InterPro"/>
</dbReference>
<gene>
    <name evidence="11" type="ORF">KI387_014253</name>
</gene>
<dbReference type="GO" id="GO:0034220">
    <property type="term" value="P:monoatomic ion transmembrane transport"/>
    <property type="evidence" value="ECO:0007669"/>
    <property type="project" value="UniProtKB-KW"/>
</dbReference>
<evidence type="ECO:0008006" key="13">
    <source>
        <dbReference type="Google" id="ProtNLM"/>
    </source>
</evidence>
<keyword evidence="7 10" id="KW-0472">Membrane</keyword>
<evidence type="ECO:0000256" key="7">
    <source>
        <dbReference type="ARBA" id="ARBA00023136"/>
    </source>
</evidence>
<evidence type="ECO:0000313" key="11">
    <source>
        <dbReference type="EMBL" id="KAH9302670.1"/>
    </source>
</evidence>
<protein>
    <recommendedName>
        <fullName evidence="13">Aluminum-activated malate transporter</fullName>
    </recommendedName>
</protein>
<comment type="subcellular location">
    <subcellularLocation>
        <location evidence="1">Membrane</location>
        <topology evidence="1">Multi-pass membrane protein</topology>
    </subcellularLocation>
</comment>
<feature type="transmembrane region" description="Helical" evidence="10">
    <location>
        <begin position="104"/>
        <end position="125"/>
    </location>
</feature>
<proteinExistence type="inferred from homology"/>
<dbReference type="Pfam" id="PF11744">
    <property type="entry name" value="ALMT"/>
    <property type="match status" value="1"/>
</dbReference>
<evidence type="ECO:0000313" key="12">
    <source>
        <dbReference type="Proteomes" id="UP000824469"/>
    </source>
</evidence>
<name>A0AA38CKZ8_TAXCH</name>
<keyword evidence="8" id="KW-0407">Ion channel</keyword>
<accession>A0AA38CKZ8</accession>
<feature type="transmembrane region" description="Helical" evidence="10">
    <location>
        <begin position="162"/>
        <end position="182"/>
    </location>
</feature>
<dbReference type="GO" id="GO:0016020">
    <property type="term" value="C:membrane"/>
    <property type="evidence" value="ECO:0007669"/>
    <property type="project" value="UniProtKB-SubCell"/>
</dbReference>
<feature type="transmembrane region" description="Helical" evidence="10">
    <location>
        <begin position="20"/>
        <end position="38"/>
    </location>
</feature>
<keyword evidence="5 10" id="KW-1133">Transmembrane helix</keyword>